<keyword evidence="9" id="KW-0449">Lipoprotein</keyword>
<evidence type="ECO:0000256" key="6">
    <source>
        <dbReference type="ARBA" id="ARBA00023136"/>
    </source>
</evidence>
<evidence type="ECO:0000256" key="3">
    <source>
        <dbReference type="ARBA" id="ARBA00022475"/>
    </source>
</evidence>
<dbReference type="EMBL" id="CADCVQ010000017">
    <property type="protein sequence ID" value="CAA9474456.1"/>
    <property type="molecule type" value="Genomic_DNA"/>
</dbReference>
<dbReference type="PANTHER" id="PTHR42709">
    <property type="entry name" value="ALKALINE PHOSPHATASE LIKE PROTEIN"/>
    <property type="match status" value="1"/>
</dbReference>
<accession>A0A6J4RJR3</accession>
<evidence type="ECO:0000256" key="5">
    <source>
        <dbReference type="ARBA" id="ARBA00022989"/>
    </source>
</evidence>
<evidence type="ECO:0000256" key="2">
    <source>
        <dbReference type="ARBA" id="ARBA00010792"/>
    </source>
</evidence>
<dbReference type="GO" id="GO:0005886">
    <property type="term" value="C:plasma membrane"/>
    <property type="evidence" value="ECO:0007669"/>
    <property type="project" value="UniProtKB-SubCell"/>
</dbReference>
<proteinExistence type="inferred from homology"/>
<feature type="transmembrane region" description="Helical" evidence="7">
    <location>
        <begin position="146"/>
        <end position="169"/>
    </location>
</feature>
<keyword evidence="6 7" id="KW-0472">Membrane</keyword>
<sequence>MFVVASLTDPIVEFATDVVADLGLPGVFVLMLLESACIPIPSEATMLFAGFNVSEGEYSLVAVTLVGSVANLVGSWVAYAVGYYGRVDLIEKHGHRVFIKPHHLVVADRWFERHGDATVFFTRMLPIIRTFISLPAGVARMPFVRFSVLTFLGCLPWVFMLTFIGQQVGENWTDWKDSLHYFDYFVAACIVLGIAYLIVKYRRGGGGDAAVGPAEPAADAPPR</sequence>
<gene>
    <name evidence="9" type="ORF">AVDCRST_MAG67-426</name>
</gene>
<protein>
    <submittedName>
        <fullName evidence="9">FIG139438: lipoprotein B</fullName>
    </submittedName>
</protein>
<feature type="transmembrane region" description="Helical" evidence="7">
    <location>
        <begin position="181"/>
        <end position="199"/>
    </location>
</feature>
<evidence type="ECO:0000256" key="1">
    <source>
        <dbReference type="ARBA" id="ARBA00004651"/>
    </source>
</evidence>
<reference evidence="9" key="1">
    <citation type="submission" date="2020-02" db="EMBL/GenBank/DDBJ databases">
        <authorList>
            <person name="Meier V. D."/>
        </authorList>
    </citation>
    <scope>NUCLEOTIDE SEQUENCE</scope>
    <source>
        <strain evidence="9">AVDCRST_MAG67</strain>
    </source>
</reference>
<feature type="transmembrane region" description="Helical" evidence="7">
    <location>
        <begin position="58"/>
        <end position="79"/>
    </location>
</feature>
<dbReference type="InterPro" id="IPR032816">
    <property type="entry name" value="VTT_dom"/>
</dbReference>
<dbReference type="AlphaFoldDB" id="A0A6J4RJR3"/>
<comment type="similarity">
    <text evidence="2">Belongs to the DedA family.</text>
</comment>
<name>A0A6J4RJR3_9ACTN</name>
<dbReference type="InterPro" id="IPR051311">
    <property type="entry name" value="DedA_domain"/>
</dbReference>
<organism evidence="9">
    <name type="scientific">uncultured Solirubrobacteraceae bacterium</name>
    <dbReference type="NCBI Taxonomy" id="1162706"/>
    <lineage>
        <taxon>Bacteria</taxon>
        <taxon>Bacillati</taxon>
        <taxon>Actinomycetota</taxon>
        <taxon>Thermoleophilia</taxon>
        <taxon>Solirubrobacterales</taxon>
        <taxon>Solirubrobacteraceae</taxon>
        <taxon>environmental samples</taxon>
    </lineage>
</organism>
<keyword evidence="3" id="KW-1003">Cell membrane</keyword>
<evidence type="ECO:0000313" key="9">
    <source>
        <dbReference type="EMBL" id="CAA9474456.1"/>
    </source>
</evidence>
<evidence type="ECO:0000256" key="7">
    <source>
        <dbReference type="SAM" id="Phobius"/>
    </source>
</evidence>
<keyword evidence="5 7" id="KW-1133">Transmembrane helix</keyword>
<dbReference type="PANTHER" id="PTHR42709:SF6">
    <property type="entry name" value="UNDECAPRENYL PHOSPHATE TRANSPORTER A"/>
    <property type="match status" value="1"/>
</dbReference>
<evidence type="ECO:0000256" key="4">
    <source>
        <dbReference type="ARBA" id="ARBA00022692"/>
    </source>
</evidence>
<evidence type="ECO:0000259" key="8">
    <source>
        <dbReference type="Pfam" id="PF09335"/>
    </source>
</evidence>
<feature type="domain" description="VTT" evidence="8">
    <location>
        <begin position="40"/>
        <end position="167"/>
    </location>
</feature>
<keyword evidence="4 7" id="KW-0812">Transmembrane</keyword>
<dbReference type="Pfam" id="PF09335">
    <property type="entry name" value="VTT_dom"/>
    <property type="match status" value="1"/>
</dbReference>
<comment type="subcellular location">
    <subcellularLocation>
        <location evidence="1">Cell membrane</location>
        <topology evidence="1">Multi-pass membrane protein</topology>
    </subcellularLocation>
</comment>